<keyword evidence="1" id="KW-1133">Transmembrane helix</keyword>
<dbReference type="EMBL" id="MCFI01000002">
    <property type="protein sequence ID" value="ORY86877.1"/>
    <property type="molecule type" value="Genomic_DNA"/>
</dbReference>
<feature type="transmembrane region" description="Helical" evidence="1">
    <location>
        <begin position="34"/>
        <end position="52"/>
    </location>
</feature>
<feature type="transmembrane region" description="Helical" evidence="1">
    <location>
        <begin position="64"/>
        <end position="85"/>
    </location>
</feature>
<protein>
    <submittedName>
        <fullName evidence="2">Uncharacterized protein</fullName>
    </submittedName>
</protein>
<feature type="transmembrane region" description="Helical" evidence="1">
    <location>
        <begin position="200"/>
        <end position="219"/>
    </location>
</feature>
<gene>
    <name evidence="2" type="ORF">BCR37DRAFT_128234</name>
</gene>
<dbReference type="GeneID" id="63782647"/>
<keyword evidence="3" id="KW-1185">Reference proteome</keyword>
<evidence type="ECO:0000313" key="3">
    <source>
        <dbReference type="Proteomes" id="UP000193685"/>
    </source>
</evidence>
<keyword evidence="1" id="KW-0472">Membrane</keyword>
<dbReference type="AlphaFoldDB" id="A0A1Y2FTG6"/>
<evidence type="ECO:0000256" key="1">
    <source>
        <dbReference type="SAM" id="Phobius"/>
    </source>
</evidence>
<keyword evidence="1" id="KW-0812">Transmembrane</keyword>
<reference evidence="2 3" key="1">
    <citation type="submission" date="2016-07" db="EMBL/GenBank/DDBJ databases">
        <title>Pervasive Adenine N6-methylation of Active Genes in Fungi.</title>
        <authorList>
            <consortium name="DOE Joint Genome Institute"/>
            <person name="Mondo S.J."/>
            <person name="Dannebaum R.O."/>
            <person name="Kuo R.C."/>
            <person name="Labutti K."/>
            <person name="Haridas S."/>
            <person name="Kuo A."/>
            <person name="Salamov A."/>
            <person name="Ahrendt S.R."/>
            <person name="Lipzen A."/>
            <person name="Sullivan W."/>
            <person name="Andreopoulos W.B."/>
            <person name="Clum A."/>
            <person name="Lindquist E."/>
            <person name="Daum C."/>
            <person name="Ramamoorthy G.K."/>
            <person name="Gryganskyi A."/>
            <person name="Culley D."/>
            <person name="Magnuson J.K."/>
            <person name="James T.Y."/>
            <person name="O'Malley M.A."/>
            <person name="Stajich J.E."/>
            <person name="Spatafora J.W."/>
            <person name="Visel A."/>
            <person name="Grigoriev I.V."/>
        </authorList>
    </citation>
    <scope>NUCLEOTIDE SEQUENCE [LARGE SCALE GENOMIC DNA]</scope>
    <source>
        <strain evidence="2 3">12-1054</strain>
    </source>
</reference>
<sequence length="231" mass="26387">MKFSLLSFRLFQLCNVIYTFTIIEVYVFRPGIPILGMHTIALAALIFLTVNVLKLRNWTDSSYILAVACFMFWTPVMSERFLLYLKYRAMEILRWVPSTDIVGDATFKTSFELLDDGLYRLKVLASSSLEGPVADHVSIMSKAEVHRIYWKLVDASYTGTRYKAPGATLLRILASPFNLGQALQRHLLNPLLWRMIGDKAMANTPMLVMISVPIAWFILARQQFNQAPRAN</sequence>
<dbReference type="Proteomes" id="UP000193685">
    <property type="component" value="Unassembled WGS sequence"/>
</dbReference>
<dbReference type="RefSeq" id="XP_040727733.1">
    <property type="nucleotide sequence ID" value="XM_040866048.1"/>
</dbReference>
<accession>A0A1Y2FTG6</accession>
<name>A0A1Y2FTG6_PROLT</name>
<feature type="transmembrane region" description="Helical" evidence="1">
    <location>
        <begin position="6"/>
        <end position="27"/>
    </location>
</feature>
<evidence type="ECO:0000313" key="2">
    <source>
        <dbReference type="EMBL" id="ORY86877.1"/>
    </source>
</evidence>
<organism evidence="2 3">
    <name type="scientific">Protomyces lactucae-debilis</name>
    <dbReference type="NCBI Taxonomy" id="2754530"/>
    <lineage>
        <taxon>Eukaryota</taxon>
        <taxon>Fungi</taxon>
        <taxon>Dikarya</taxon>
        <taxon>Ascomycota</taxon>
        <taxon>Taphrinomycotina</taxon>
        <taxon>Taphrinomycetes</taxon>
        <taxon>Taphrinales</taxon>
        <taxon>Protomycetaceae</taxon>
        <taxon>Protomyces</taxon>
    </lineage>
</organism>
<proteinExistence type="predicted"/>
<comment type="caution">
    <text evidence="2">The sequence shown here is derived from an EMBL/GenBank/DDBJ whole genome shotgun (WGS) entry which is preliminary data.</text>
</comment>